<gene>
    <name evidence="1" type="ORF">BXP70_15820</name>
</gene>
<protein>
    <submittedName>
        <fullName evidence="1">Uncharacterized protein</fullName>
    </submittedName>
</protein>
<evidence type="ECO:0000313" key="1">
    <source>
        <dbReference type="EMBL" id="OUJ73282.1"/>
    </source>
</evidence>
<dbReference type="EMBL" id="MTSE01000007">
    <property type="protein sequence ID" value="OUJ73282.1"/>
    <property type="molecule type" value="Genomic_DNA"/>
</dbReference>
<proteinExistence type="predicted"/>
<dbReference type="AlphaFoldDB" id="A0A243WCB8"/>
<dbReference type="OrthoDB" id="838788at2"/>
<reference evidence="1 2" key="1">
    <citation type="submission" date="2017-01" db="EMBL/GenBank/DDBJ databases">
        <title>A new Hymenobacter.</title>
        <authorList>
            <person name="Liang Y."/>
            <person name="Feng F."/>
        </authorList>
    </citation>
    <scope>NUCLEOTIDE SEQUENCE [LARGE SCALE GENOMIC DNA]</scope>
    <source>
        <strain evidence="1">MIMBbqt21</strain>
    </source>
</reference>
<accession>A0A243WCB8</accession>
<dbReference type="RefSeq" id="WP_086595048.1">
    <property type="nucleotide sequence ID" value="NZ_MTSE01000007.1"/>
</dbReference>
<organism evidence="1 2">
    <name type="scientific">Hymenobacter crusticola</name>
    <dbReference type="NCBI Taxonomy" id="1770526"/>
    <lineage>
        <taxon>Bacteria</taxon>
        <taxon>Pseudomonadati</taxon>
        <taxon>Bacteroidota</taxon>
        <taxon>Cytophagia</taxon>
        <taxon>Cytophagales</taxon>
        <taxon>Hymenobacteraceae</taxon>
        <taxon>Hymenobacter</taxon>
    </lineage>
</organism>
<keyword evidence="2" id="KW-1185">Reference proteome</keyword>
<name>A0A243WCB8_9BACT</name>
<dbReference type="Proteomes" id="UP000194873">
    <property type="component" value="Unassembled WGS sequence"/>
</dbReference>
<sequence length="136" mass="14855">MSDYTLFDSAAGQFFSTITEPKAWAKRYRNEHPEFDENNLAQNPLYSTYFSKEFVESILNQARPASSPCVGLRIYRGTDSNQKQHTILVGVDPDGNDILYATANDGTANADQIMVGNYGKGCPPDCGTSGTGLMAD</sequence>
<comment type="caution">
    <text evidence="1">The sequence shown here is derived from an EMBL/GenBank/DDBJ whole genome shotgun (WGS) entry which is preliminary data.</text>
</comment>
<evidence type="ECO:0000313" key="2">
    <source>
        <dbReference type="Proteomes" id="UP000194873"/>
    </source>
</evidence>